<dbReference type="EMBL" id="QUQO01000001">
    <property type="protein sequence ID" value="RFB03981.1"/>
    <property type="molecule type" value="Genomic_DNA"/>
</dbReference>
<evidence type="ECO:0000313" key="2">
    <source>
        <dbReference type="EMBL" id="RFB03981.1"/>
    </source>
</evidence>
<dbReference type="AlphaFoldDB" id="A0A371REV1"/>
<comment type="caution">
    <text evidence="2">The sequence shown here is derived from an EMBL/GenBank/DDBJ whole genome shotgun (WGS) entry which is preliminary data.</text>
</comment>
<keyword evidence="1" id="KW-0812">Transmembrane</keyword>
<evidence type="ECO:0000313" key="3">
    <source>
        <dbReference type="Proteomes" id="UP000264589"/>
    </source>
</evidence>
<proteinExistence type="predicted"/>
<dbReference type="InParanoid" id="A0A371REV1"/>
<sequence>MTSVAAVGLSLFFAAVMGFVLYAGGGPTGNGSFEVDRWWSLSVIIILLAFTALAISVIRK</sequence>
<keyword evidence="1" id="KW-1133">Transmembrane helix</keyword>
<evidence type="ECO:0000256" key="1">
    <source>
        <dbReference type="SAM" id="Phobius"/>
    </source>
</evidence>
<name>A0A371REV1_9PROT</name>
<organism evidence="2 3">
    <name type="scientific">Parvularcula marina</name>
    <dbReference type="NCBI Taxonomy" id="2292771"/>
    <lineage>
        <taxon>Bacteria</taxon>
        <taxon>Pseudomonadati</taxon>
        <taxon>Pseudomonadota</taxon>
        <taxon>Alphaproteobacteria</taxon>
        <taxon>Parvularculales</taxon>
        <taxon>Parvularculaceae</taxon>
        <taxon>Parvularcula</taxon>
    </lineage>
</organism>
<protein>
    <submittedName>
        <fullName evidence="2">Uncharacterized protein</fullName>
    </submittedName>
</protein>
<dbReference type="Proteomes" id="UP000264589">
    <property type="component" value="Unassembled WGS sequence"/>
</dbReference>
<keyword evidence="1" id="KW-0472">Membrane</keyword>
<feature type="transmembrane region" description="Helical" evidence="1">
    <location>
        <begin position="39"/>
        <end position="58"/>
    </location>
</feature>
<keyword evidence="3" id="KW-1185">Reference proteome</keyword>
<reference evidence="2 3" key="1">
    <citation type="submission" date="2018-08" db="EMBL/GenBank/DDBJ databases">
        <title>Parvularcula sp. SM1705, isolated from surface water of the South Sea China.</title>
        <authorList>
            <person name="Sun L."/>
        </authorList>
    </citation>
    <scope>NUCLEOTIDE SEQUENCE [LARGE SCALE GENOMIC DNA]</scope>
    <source>
        <strain evidence="2 3">SM1705</strain>
    </source>
</reference>
<gene>
    <name evidence="2" type="ORF">DX908_00990</name>
</gene>
<accession>A0A371REV1</accession>